<proteinExistence type="predicted"/>
<evidence type="ECO:0000313" key="3">
    <source>
        <dbReference type="Proteomes" id="UP000516160"/>
    </source>
</evidence>
<dbReference type="EMBL" id="CP058559">
    <property type="protein sequence ID" value="QNO16239.1"/>
    <property type="molecule type" value="Genomic_DNA"/>
</dbReference>
<sequence>MKITKNPFFTLLFLSSLLVLFLAYTGISAALKLPTSSEVTSIITSIGLITGMVPIICYLVAKFYSCENQQTNKRL</sequence>
<accession>A0A7G9WC27</accession>
<evidence type="ECO:0000313" key="2">
    <source>
        <dbReference type="EMBL" id="QNO16239.1"/>
    </source>
</evidence>
<feature type="transmembrane region" description="Helical" evidence="1">
    <location>
        <begin position="42"/>
        <end position="64"/>
    </location>
</feature>
<organism evidence="2 3">
    <name type="scientific">Alkalicella caledoniensis</name>
    <dbReference type="NCBI Taxonomy" id="2731377"/>
    <lineage>
        <taxon>Bacteria</taxon>
        <taxon>Bacillati</taxon>
        <taxon>Bacillota</taxon>
        <taxon>Clostridia</taxon>
        <taxon>Eubacteriales</taxon>
        <taxon>Proteinivoracaceae</taxon>
        <taxon>Alkalicella</taxon>
    </lineage>
</organism>
<evidence type="ECO:0000256" key="1">
    <source>
        <dbReference type="SAM" id="Phobius"/>
    </source>
</evidence>
<dbReference type="AlphaFoldDB" id="A0A7G9WC27"/>
<dbReference type="RefSeq" id="WP_213166632.1">
    <property type="nucleotide sequence ID" value="NZ_CP058559.1"/>
</dbReference>
<protein>
    <submittedName>
        <fullName evidence="2">Uncharacterized protein</fullName>
    </submittedName>
</protein>
<keyword evidence="3" id="KW-1185">Reference proteome</keyword>
<keyword evidence="1" id="KW-1133">Transmembrane helix</keyword>
<dbReference type="Proteomes" id="UP000516160">
    <property type="component" value="Chromosome"/>
</dbReference>
<gene>
    <name evidence="2" type="ORF">HYG86_16405</name>
</gene>
<name>A0A7G9WC27_ALKCA</name>
<keyword evidence="1" id="KW-0812">Transmembrane</keyword>
<reference evidence="2 3" key="1">
    <citation type="submission" date="2020-07" db="EMBL/GenBank/DDBJ databases">
        <title>Alkalicella. sp. LB2 genome.</title>
        <authorList>
            <person name="Postec A."/>
            <person name="Quemeneur M."/>
        </authorList>
    </citation>
    <scope>NUCLEOTIDE SEQUENCE [LARGE SCALE GENOMIC DNA]</scope>
    <source>
        <strain evidence="2 3">LB2</strain>
    </source>
</reference>
<dbReference type="KEGG" id="acae:HYG86_16405"/>
<keyword evidence="1" id="KW-0472">Membrane</keyword>